<evidence type="ECO:0000313" key="10">
    <source>
        <dbReference type="EMBL" id="EPT00169.1"/>
    </source>
</evidence>
<gene>
    <name evidence="10" type="ORF">FOMPIDRAFT_1050000</name>
</gene>
<evidence type="ECO:0000256" key="3">
    <source>
        <dbReference type="ARBA" id="ARBA00022692"/>
    </source>
</evidence>
<accession>S8EA45</accession>
<dbReference type="GO" id="GO:0005743">
    <property type="term" value="C:mitochondrial inner membrane"/>
    <property type="evidence" value="ECO:0007669"/>
    <property type="project" value="UniProtKB-SubCell"/>
</dbReference>
<dbReference type="InParanoid" id="S8EA45"/>
<keyword evidence="4" id="KW-0999">Mitochondrion inner membrane</keyword>
<keyword evidence="7" id="KW-0496">Mitochondrion</keyword>
<evidence type="ECO:0000256" key="6">
    <source>
        <dbReference type="ARBA" id="ARBA00022989"/>
    </source>
</evidence>
<organism evidence="10 11">
    <name type="scientific">Fomitopsis schrenkii</name>
    <name type="common">Brown rot fungus</name>
    <dbReference type="NCBI Taxonomy" id="2126942"/>
    <lineage>
        <taxon>Eukaryota</taxon>
        <taxon>Fungi</taxon>
        <taxon>Dikarya</taxon>
        <taxon>Basidiomycota</taxon>
        <taxon>Agaricomycotina</taxon>
        <taxon>Agaricomycetes</taxon>
        <taxon>Polyporales</taxon>
        <taxon>Fomitopsis</taxon>
    </lineage>
</organism>
<evidence type="ECO:0000256" key="2">
    <source>
        <dbReference type="ARBA" id="ARBA00005687"/>
    </source>
</evidence>
<keyword evidence="8" id="KW-0472">Membrane</keyword>
<reference evidence="10 11" key="1">
    <citation type="journal article" date="2012" name="Science">
        <title>The Paleozoic origin of enzymatic lignin decomposition reconstructed from 31 fungal genomes.</title>
        <authorList>
            <person name="Floudas D."/>
            <person name="Binder M."/>
            <person name="Riley R."/>
            <person name="Barry K."/>
            <person name="Blanchette R.A."/>
            <person name="Henrissat B."/>
            <person name="Martinez A.T."/>
            <person name="Otillar R."/>
            <person name="Spatafora J.W."/>
            <person name="Yadav J.S."/>
            <person name="Aerts A."/>
            <person name="Benoit I."/>
            <person name="Boyd A."/>
            <person name="Carlson A."/>
            <person name="Copeland A."/>
            <person name="Coutinho P.M."/>
            <person name="de Vries R.P."/>
            <person name="Ferreira P."/>
            <person name="Findley K."/>
            <person name="Foster B."/>
            <person name="Gaskell J."/>
            <person name="Glotzer D."/>
            <person name="Gorecki P."/>
            <person name="Heitman J."/>
            <person name="Hesse C."/>
            <person name="Hori C."/>
            <person name="Igarashi K."/>
            <person name="Jurgens J.A."/>
            <person name="Kallen N."/>
            <person name="Kersten P."/>
            <person name="Kohler A."/>
            <person name="Kuees U."/>
            <person name="Kumar T.K.A."/>
            <person name="Kuo A."/>
            <person name="LaButti K."/>
            <person name="Larrondo L.F."/>
            <person name="Lindquist E."/>
            <person name="Ling A."/>
            <person name="Lombard V."/>
            <person name="Lucas S."/>
            <person name="Lundell T."/>
            <person name="Martin R."/>
            <person name="McLaughlin D.J."/>
            <person name="Morgenstern I."/>
            <person name="Morin E."/>
            <person name="Murat C."/>
            <person name="Nagy L.G."/>
            <person name="Nolan M."/>
            <person name="Ohm R.A."/>
            <person name="Patyshakuliyeva A."/>
            <person name="Rokas A."/>
            <person name="Ruiz-Duenas F.J."/>
            <person name="Sabat G."/>
            <person name="Salamov A."/>
            <person name="Samejima M."/>
            <person name="Schmutz J."/>
            <person name="Slot J.C."/>
            <person name="St John F."/>
            <person name="Stenlid J."/>
            <person name="Sun H."/>
            <person name="Sun S."/>
            <person name="Syed K."/>
            <person name="Tsang A."/>
            <person name="Wiebenga A."/>
            <person name="Young D."/>
            <person name="Pisabarro A."/>
            <person name="Eastwood D.C."/>
            <person name="Martin F."/>
            <person name="Cullen D."/>
            <person name="Grigoriev I.V."/>
            <person name="Hibbett D.S."/>
        </authorList>
    </citation>
    <scope>NUCLEOTIDE SEQUENCE</scope>
    <source>
        <strain evidence="11">FP-58527</strain>
    </source>
</reference>
<evidence type="ECO:0000313" key="11">
    <source>
        <dbReference type="Proteomes" id="UP000015241"/>
    </source>
</evidence>
<sequence>MDEAAAPIADDLNIDPGLHTVQGQPTLPATAPPALVDAPARTTSVGLVPRGDYEAYLREHHCISVTDFLATENVVGQYGNCFFSLHRLRSMGCTTEQDLLDGKWARMPPSPAEYGAHHGTGLLDGKWARMMQAMATQDGPFSWITSGKVDAVLDIKFPREPMDELQINALLGELADAISTAASSVAASATPSSTLRSRRTAAHTEPLFLGLSLTGLTSPVPLHVVRQRQKHARG</sequence>
<dbReference type="HOGENOM" id="CLU_1185046_0_0_1"/>
<dbReference type="Pfam" id="PF08118">
    <property type="entry name" value="MDM31_MDM32"/>
    <property type="match status" value="1"/>
</dbReference>
<evidence type="ECO:0000256" key="1">
    <source>
        <dbReference type="ARBA" id="ARBA00004273"/>
    </source>
</evidence>
<evidence type="ECO:0000256" key="9">
    <source>
        <dbReference type="ARBA" id="ARBA00025191"/>
    </source>
</evidence>
<evidence type="ECO:0000256" key="8">
    <source>
        <dbReference type="ARBA" id="ARBA00023136"/>
    </source>
</evidence>
<dbReference type="GO" id="GO:0007005">
    <property type="term" value="P:mitochondrion organization"/>
    <property type="evidence" value="ECO:0007669"/>
    <property type="project" value="InterPro"/>
</dbReference>
<dbReference type="PANTHER" id="PTHR31068">
    <property type="entry name" value="MITOCHONDRIAL DISTRIBUTION AND MORPHOLOGY PROTEIN 31"/>
    <property type="match status" value="1"/>
</dbReference>
<evidence type="ECO:0000256" key="4">
    <source>
        <dbReference type="ARBA" id="ARBA00022792"/>
    </source>
</evidence>
<keyword evidence="5" id="KW-0809">Transit peptide</keyword>
<dbReference type="eggNOG" id="ENOG502QQJG">
    <property type="taxonomic scope" value="Eukaryota"/>
</dbReference>
<dbReference type="GO" id="GO:0000001">
    <property type="term" value="P:mitochondrion inheritance"/>
    <property type="evidence" value="ECO:0007669"/>
    <property type="project" value="InterPro"/>
</dbReference>
<dbReference type="AlphaFoldDB" id="S8EA45"/>
<evidence type="ECO:0000256" key="5">
    <source>
        <dbReference type="ARBA" id="ARBA00022946"/>
    </source>
</evidence>
<dbReference type="Proteomes" id="UP000015241">
    <property type="component" value="Unassembled WGS sequence"/>
</dbReference>
<dbReference type="InterPro" id="IPR012571">
    <property type="entry name" value="Mdm31/Mdm32"/>
</dbReference>
<comment type="function">
    <text evidence="9">Involved in the organization of the mitochondrial membranes and the global structure of the mitochondria. Also required for mitochondrial distribution and mobility as well as for the maintenance of mitochondrial DNA nucleoids structures.</text>
</comment>
<evidence type="ECO:0000256" key="7">
    <source>
        <dbReference type="ARBA" id="ARBA00023128"/>
    </source>
</evidence>
<dbReference type="EMBL" id="KE504151">
    <property type="protein sequence ID" value="EPT00169.1"/>
    <property type="molecule type" value="Genomic_DNA"/>
</dbReference>
<keyword evidence="6" id="KW-1133">Transmembrane helix</keyword>
<comment type="subcellular location">
    <subcellularLocation>
        <location evidence="1">Mitochondrion inner membrane</location>
    </subcellularLocation>
</comment>
<keyword evidence="11" id="KW-1185">Reference proteome</keyword>
<dbReference type="PANTHER" id="PTHR31068:SF0">
    <property type="entry name" value="MITOCHONDRIAL DISTRIBUTION AND MORPHOLOGY PROTEIN 31"/>
    <property type="match status" value="1"/>
</dbReference>
<keyword evidence="3" id="KW-0812">Transmembrane</keyword>
<name>S8EA45_FOMSC</name>
<comment type="similarity">
    <text evidence="2">Belongs to the MDM31/MDM32 family.</text>
</comment>
<protein>
    <submittedName>
        <fullName evidence="10">Uncharacterized protein</fullName>
    </submittedName>
</protein>
<proteinExistence type="inferred from homology"/>
<dbReference type="OrthoDB" id="17678at2759"/>